<keyword evidence="10" id="KW-1185">Reference proteome</keyword>
<dbReference type="PANTHER" id="PTHR40074:SF2">
    <property type="entry name" value="O-ACETYLTRANSFERASE WECH"/>
    <property type="match status" value="1"/>
</dbReference>
<protein>
    <recommendedName>
        <fullName evidence="8">Acyltransferase 3 domain-containing protein</fullName>
    </recommendedName>
</protein>
<evidence type="ECO:0000256" key="2">
    <source>
        <dbReference type="ARBA" id="ARBA00007400"/>
    </source>
</evidence>
<feature type="transmembrane region" description="Helical" evidence="7">
    <location>
        <begin position="140"/>
        <end position="163"/>
    </location>
</feature>
<evidence type="ECO:0000313" key="9">
    <source>
        <dbReference type="EMBL" id="PST84880.1"/>
    </source>
</evidence>
<dbReference type="Proteomes" id="UP000240912">
    <property type="component" value="Unassembled WGS sequence"/>
</dbReference>
<feature type="transmembrane region" description="Helical" evidence="7">
    <location>
        <begin position="234"/>
        <end position="252"/>
    </location>
</feature>
<feature type="transmembrane region" description="Helical" evidence="7">
    <location>
        <begin position="300"/>
        <end position="323"/>
    </location>
</feature>
<evidence type="ECO:0000259" key="8">
    <source>
        <dbReference type="Pfam" id="PF01757"/>
    </source>
</evidence>
<name>A0A2T3HQZ2_9SPHI</name>
<accession>A0A2T3HQZ2</accession>
<dbReference type="EMBL" id="PYLS01000001">
    <property type="protein sequence ID" value="PST84880.1"/>
    <property type="molecule type" value="Genomic_DNA"/>
</dbReference>
<dbReference type="PANTHER" id="PTHR40074">
    <property type="entry name" value="O-ACETYLTRANSFERASE WECH"/>
    <property type="match status" value="1"/>
</dbReference>
<evidence type="ECO:0000256" key="6">
    <source>
        <dbReference type="ARBA" id="ARBA00023136"/>
    </source>
</evidence>
<comment type="subcellular location">
    <subcellularLocation>
        <location evidence="1">Cell membrane</location>
        <topology evidence="1">Multi-pass membrane protein</topology>
    </subcellularLocation>
</comment>
<feature type="transmembrane region" description="Helical" evidence="7">
    <location>
        <begin position="24"/>
        <end position="49"/>
    </location>
</feature>
<keyword evidence="5 7" id="KW-1133">Transmembrane helix</keyword>
<sequence>MMGIVFEHCTYAGTYLFDTFTPRLATYVSLIQFPKFGTVAFFMLAGFLLGEKFFTYTPWEYFRRRLQTTIKPWLFWSLLFVGAMFLKTWIIEHKSAGFSLGETLAQTVQRVYLFTNYWFIINFLVCIGTLLLFRRFLYSWWLGLVLLLVTLVYAFNIHLLWFFPVHTTAIFGFVFFLWLGACLHRNWEQVSILLDRVPHLVFVLLFAGTFYLSVYEIQVLYAQQVEDPFNTLRLSNLLYSLCAVFWLLKIRSIPFTRFFQPRDTTFGIYLIHYILVYNFLPELLRPLGLLNVQDLSLIEIILSSVGKFVVVYLTTFALVKLIARSPLRGLIGR</sequence>
<dbReference type="AlphaFoldDB" id="A0A2T3HQZ2"/>
<feature type="transmembrane region" description="Helical" evidence="7">
    <location>
        <begin position="70"/>
        <end position="91"/>
    </location>
</feature>
<keyword evidence="4 7" id="KW-0812">Transmembrane</keyword>
<organism evidence="9 10">
    <name type="scientific">Pedobacter yulinensis</name>
    <dbReference type="NCBI Taxonomy" id="2126353"/>
    <lineage>
        <taxon>Bacteria</taxon>
        <taxon>Pseudomonadati</taxon>
        <taxon>Bacteroidota</taxon>
        <taxon>Sphingobacteriia</taxon>
        <taxon>Sphingobacteriales</taxon>
        <taxon>Sphingobacteriaceae</taxon>
        <taxon>Pedobacter</taxon>
    </lineage>
</organism>
<evidence type="ECO:0000256" key="3">
    <source>
        <dbReference type="ARBA" id="ARBA00022475"/>
    </source>
</evidence>
<dbReference type="GO" id="GO:0016413">
    <property type="term" value="F:O-acetyltransferase activity"/>
    <property type="evidence" value="ECO:0007669"/>
    <property type="project" value="TreeGrafter"/>
</dbReference>
<feature type="transmembrane region" description="Helical" evidence="7">
    <location>
        <begin position="264"/>
        <end position="280"/>
    </location>
</feature>
<feature type="transmembrane region" description="Helical" evidence="7">
    <location>
        <begin position="111"/>
        <end position="133"/>
    </location>
</feature>
<evidence type="ECO:0000256" key="4">
    <source>
        <dbReference type="ARBA" id="ARBA00022692"/>
    </source>
</evidence>
<evidence type="ECO:0000256" key="5">
    <source>
        <dbReference type="ARBA" id="ARBA00022989"/>
    </source>
</evidence>
<evidence type="ECO:0000256" key="1">
    <source>
        <dbReference type="ARBA" id="ARBA00004651"/>
    </source>
</evidence>
<dbReference type="OrthoDB" id="1495770at2"/>
<keyword evidence="3" id="KW-1003">Cell membrane</keyword>
<feature type="transmembrane region" description="Helical" evidence="7">
    <location>
        <begin position="169"/>
        <end position="187"/>
    </location>
</feature>
<keyword evidence="6 7" id="KW-0472">Membrane</keyword>
<dbReference type="InterPro" id="IPR002656">
    <property type="entry name" value="Acyl_transf_3_dom"/>
</dbReference>
<dbReference type="GO" id="GO:0005886">
    <property type="term" value="C:plasma membrane"/>
    <property type="evidence" value="ECO:0007669"/>
    <property type="project" value="UniProtKB-SubCell"/>
</dbReference>
<gene>
    <name evidence="9" type="ORF">C7T94_01785</name>
</gene>
<comment type="similarity">
    <text evidence="2">Belongs to the acyltransferase 3 family.</text>
</comment>
<feature type="domain" description="Acyltransferase 3" evidence="8">
    <location>
        <begin position="1"/>
        <end position="318"/>
    </location>
</feature>
<evidence type="ECO:0000313" key="10">
    <source>
        <dbReference type="Proteomes" id="UP000240912"/>
    </source>
</evidence>
<feature type="transmembrane region" description="Helical" evidence="7">
    <location>
        <begin position="199"/>
        <end position="222"/>
    </location>
</feature>
<dbReference type="Pfam" id="PF01757">
    <property type="entry name" value="Acyl_transf_3"/>
    <property type="match status" value="1"/>
</dbReference>
<reference evidence="9 10" key="1">
    <citation type="submission" date="2018-03" db="EMBL/GenBank/DDBJ databases">
        <authorList>
            <person name="Keele B.F."/>
        </authorList>
    </citation>
    <scope>NUCLEOTIDE SEQUENCE [LARGE SCALE GENOMIC DNA]</scope>
    <source>
        <strain evidence="9 10">YL28-9</strain>
    </source>
</reference>
<dbReference type="GO" id="GO:0009246">
    <property type="term" value="P:enterobacterial common antigen biosynthetic process"/>
    <property type="evidence" value="ECO:0007669"/>
    <property type="project" value="TreeGrafter"/>
</dbReference>
<comment type="caution">
    <text evidence="9">The sequence shown here is derived from an EMBL/GenBank/DDBJ whole genome shotgun (WGS) entry which is preliminary data.</text>
</comment>
<proteinExistence type="inferred from homology"/>
<evidence type="ECO:0000256" key="7">
    <source>
        <dbReference type="SAM" id="Phobius"/>
    </source>
</evidence>